<dbReference type="PANTHER" id="PTHR43056">
    <property type="entry name" value="PEPTIDASE S9 PROLYL OLIGOPEPTIDASE"/>
    <property type="match status" value="1"/>
</dbReference>
<evidence type="ECO:0000313" key="3">
    <source>
        <dbReference type="Proteomes" id="UP000635278"/>
    </source>
</evidence>
<organism evidence="2 3">
    <name type="scientific">Acetobacter musti</name>
    <dbReference type="NCBI Taxonomy" id="864732"/>
    <lineage>
        <taxon>Bacteria</taxon>
        <taxon>Pseudomonadati</taxon>
        <taxon>Pseudomonadota</taxon>
        <taxon>Alphaproteobacteria</taxon>
        <taxon>Acetobacterales</taxon>
        <taxon>Acetobacteraceae</taxon>
        <taxon>Acetobacter</taxon>
    </lineage>
</organism>
<dbReference type="InterPro" id="IPR050585">
    <property type="entry name" value="Xaa-Pro_dipeptidyl-ppase/CocE"/>
</dbReference>
<dbReference type="EMBL" id="WOTB01000001">
    <property type="protein sequence ID" value="NHN83097.1"/>
    <property type="molecule type" value="Genomic_DNA"/>
</dbReference>
<dbReference type="Pfam" id="PF00326">
    <property type="entry name" value="Peptidase_S9"/>
    <property type="match status" value="1"/>
</dbReference>
<evidence type="ECO:0000313" key="2">
    <source>
        <dbReference type="EMBL" id="NHN83097.1"/>
    </source>
</evidence>
<dbReference type="Gene3D" id="2.120.10.30">
    <property type="entry name" value="TolB, C-terminal domain"/>
    <property type="match status" value="1"/>
</dbReference>
<dbReference type="SUPFAM" id="SSF82171">
    <property type="entry name" value="DPP6 N-terminal domain-like"/>
    <property type="match status" value="1"/>
</dbReference>
<accession>A0ABX0JJD9</accession>
<dbReference type="Proteomes" id="UP000635278">
    <property type="component" value="Unassembled WGS sequence"/>
</dbReference>
<protein>
    <submittedName>
        <fullName evidence="2">Prolyl oligopeptidase family serine peptidase</fullName>
    </submittedName>
</protein>
<dbReference type="InterPro" id="IPR001375">
    <property type="entry name" value="Peptidase_S9_cat"/>
</dbReference>
<dbReference type="InterPro" id="IPR011042">
    <property type="entry name" value="6-blade_b-propeller_TolB-like"/>
</dbReference>
<reference evidence="2 3" key="1">
    <citation type="journal article" date="2020" name="Int. J. Syst. Evol. Microbiol.">
        <title>Novel acetic acid bacteria from cider fermentations: Acetobacter conturbans sp. nov. and Acetobacter fallax sp. nov.</title>
        <authorList>
            <person name="Sombolestani A.S."/>
            <person name="Cleenwerck I."/>
            <person name="Cnockaert M."/>
            <person name="Borremans W."/>
            <person name="Wieme A.D."/>
            <person name="De Vuyst L."/>
            <person name="Vandamme P."/>
        </authorList>
    </citation>
    <scope>NUCLEOTIDE SEQUENCE [LARGE SCALE GENOMIC DNA]</scope>
    <source>
        <strain evidence="2 3">LMG 30640</strain>
    </source>
</reference>
<gene>
    <name evidence="2" type="ORF">GOB93_00335</name>
</gene>
<dbReference type="Gene3D" id="3.40.50.1820">
    <property type="entry name" value="alpha/beta hydrolase"/>
    <property type="match status" value="1"/>
</dbReference>
<sequence length="669" mass="72887">MTQHARPCGSWPSPVTADLAAGKTITLSSVSATENAIFWLERRPVDCGRTTLVCNRAGERPYDVTSPGMDVATKVHEYGGKAYVVQGENLAFSNHLDDAVCLLTAIGSSSPQLRRIAAGEDLRYASLAFDPSGRILFAVREDHRGEGEPETTLVALPLAPDCCGGEGTVLVREADFYSTPAVSPDGLLLAWIEWDHPAMPWTATRLCVAPILSDGECVILGTPRILAGNEINESIIEPQWADNGTLIAISDRSGWWNLYRFDVTRPTPEAEPLCPLSAEIGQPHWVFGQSSYTLLPGGRILALSVHEGRTQTLMLTPKGSTFSAEPVAFGQPDQCPVLITGQSSTNRTDDELYAWLDQPADNASAVVTGRAGATPRILRSSATLPFGPRDISLPQNIRFPLPDGDEGYAFFYAPTNARYTVPQNERPPMIVTAHGGPTARASEAFSFKIQWWTSRGFAVLDVNYSGSTGFGRAWRERLDGEWGVRDVADCIAAARHMAGTGMIDPERIAIRGSSAGGLTVLAGLATSDIFAAGVSLYGVTDLRALAQETHKFEARYLDSLVGPWPEAETVYRERSPLFMADRIRTPVLFLQGLDDRIVPPDQARTMVIALRKNHIPCALYEFPGEGHGFRSETTIRRAFLSELDFYGQVFSFTPAAQDRTPESHVHLEP</sequence>
<dbReference type="InterPro" id="IPR029058">
    <property type="entry name" value="AB_hydrolase_fold"/>
</dbReference>
<proteinExistence type="predicted"/>
<dbReference type="SUPFAM" id="SSF53474">
    <property type="entry name" value="alpha/beta-Hydrolases"/>
    <property type="match status" value="1"/>
</dbReference>
<name>A0ABX0JJD9_9PROT</name>
<comment type="caution">
    <text evidence="2">The sequence shown here is derived from an EMBL/GenBank/DDBJ whole genome shotgun (WGS) entry which is preliminary data.</text>
</comment>
<dbReference type="PANTHER" id="PTHR43056:SF5">
    <property type="entry name" value="PEPTIDASE S9 PROLYL OLIGOPEPTIDASE CATALYTIC DOMAIN-CONTAINING PROTEIN"/>
    <property type="match status" value="1"/>
</dbReference>
<feature type="domain" description="Peptidase S9 prolyl oligopeptidase catalytic" evidence="1">
    <location>
        <begin position="444"/>
        <end position="650"/>
    </location>
</feature>
<keyword evidence="3" id="KW-1185">Reference proteome</keyword>
<evidence type="ECO:0000259" key="1">
    <source>
        <dbReference type="Pfam" id="PF00326"/>
    </source>
</evidence>